<dbReference type="InterPro" id="IPR018711">
    <property type="entry name" value="NAGPA"/>
</dbReference>
<protein>
    <submittedName>
        <fullName evidence="3">Phosphodiester glycosidase family protein</fullName>
    </submittedName>
</protein>
<dbReference type="RefSeq" id="WP_202662169.1">
    <property type="nucleotide sequence ID" value="NZ_JAESVP010000009.1"/>
</dbReference>
<gene>
    <name evidence="3" type="ORF">JI744_16110</name>
</gene>
<proteinExistence type="predicted"/>
<evidence type="ECO:0000256" key="1">
    <source>
        <dbReference type="SAM" id="SignalP"/>
    </source>
</evidence>
<dbReference type="GO" id="GO:0016798">
    <property type="term" value="F:hydrolase activity, acting on glycosyl bonds"/>
    <property type="evidence" value="ECO:0007669"/>
    <property type="project" value="UniProtKB-KW"/>
</dbReference>
<dbReference type="Pfam" id="PF09992">
    <property type="entry name" value="NAGPA"/>
    <property type="match status" value="1"/>
</dbReference>
<dbReference type="AlphaFoldDB" id="A0A8J7SUI5"/>
<organism evidence="3 4">
    <name type="scientific">Fuscibacter oryzae</name>
    <dbReference type="NCBI Taxonomy" id="2803939"/>
    <lineage>
        <taxon>Bacteria</taxon>
        <taxon>Pseudomonadati</taxon>
        <taxon>Pseudomonadota</taxon>
        <taxon>Alphaproteobacteria</taxon>
        <taxon>Rhodobacterales</taxon>
        <taxon>Paracoccaceae</taxon>
        <taxon>Fuscibacter</taxon>
    </lineage>
</organism>
<evidence type="ECO:0000313" key="4">
    <source>
        <dbReference type="Proteomes" id="UP000619033"/>
    </source>
</evidence>
<accession>A0A8J7SUI5</accession>
<feature type="signal peptide" evidence="1">
    <location>
        <begin position="1"/>
        <end position="20"/>
    </location>
</feature>
<sequence length="249" mass="26718">MTANRLVALFLAILPVPAVALTCTTDSFDGAAFTACTVTPADDLRLYLDGPSGIYGNFASLATDLDDQGLLLEFAMNAGMYDKAQAPIGLFVAEGKQRFPIVTEDGPGNFGMLPNGVFCAGGTRPFAVPFAVIETRRFAARPPACNLATQSGPMLVLDGKLHPRFIPESDSLNYRNGVGVSADGQRAIFVISDDQVNFDTFGRYFRDRLGVDQALYLDGSISRLYAPAIGRNDFGWPLGPIIAVVRPKE</sequence>
<name>A0A8J7SUI5_9RHOB</name>
<feature type="chain" id="PRO_5035201101" evidence="1">
    <location>
        <begin position="21"/>
        <end position="249"/>
    </location>
</feature>
<dbReference type="Proteomes" id="UP000619033">
    <property type="component" value="Unassembled WGS sequence"/>
</dbReference>
<keyword evidence="1" id="KW-0732">Signal</keyword>
<keyword evidence="3" id="KW-0326">Glycosidase</keyword>
<comment type="caution">
    <text evidence="3">The sequence shown here is derived from an EMBL/GenBank/DDBJ whole genome shotgun (WGS) entry which is preliminary data.</text>
</comment>
<keyword evidence="4" id="KW-1185">Reference proteome</keyword>
<evidence type="ECO:0000259" key="2">
    <source>
        <dbReference type="Pfam" id="PF09992"/>
    </source>
</evidence>
<dbReference type="EMBL" id="JAESVP010000009">
    <property type="protein sequence ID" value="MBL4929630.1"/>
    <property type="molecule type" value="Genomic_DNA"/>
</dbReference>
<reference evidence="3" key="1">
    <citation type="submission" date="2021-01" db="EMBL/GenBank/DDBJ databases">
        <title>Genome seq and assembly of Tabrizicola sp. KVB23.</title>
        <authorList>
            <person name="Chhetri G."/>
        </authorList>
    </citation>
    <scope>NUCLEOTIDE SEQUENCE</scope>
    <source>
        <strain evidence="3">KVB23</strain>
    </source>
</reference>
<keyword evidence="3" id="KW-0378">Hydrolase</keyword>
<feature type="domain" description="Phosphodiester glycosidase" evidence="2">
    <location>
        <begin position="73"/>
        <end position="223"/>
    </location>
</feature>
<evidence type="ECO:0000313" key="3">
    <source>
        <dbReference type="EMBL" id="MBL4929630.1"/>
    </source>
</evidence>